<dbReference type="KEGG" id="ttf:THTE_0706"/>
<gene>
    <name evidence="1" type="ORF">THTE_0706</name>
</gene>
<dbReference type="Proteomes" id="UP000215086">
    <property type="component" value="Chromosome"/>
</dbReference>
<proteinExistence type="predicted"/>
<accession>A0A286RBG6</accession>
<dbReference type="AlphaFoldDB" id="A0A286RBG6"/>
<reference evidence="1 2" key="1">
    <citation type="journal article" name="Front. Microbiol.">
        <title>Sugar Metabolism of the First Thermophilic Planctomycete Thermogutta terrifontis: Comparative Genomic and Transcriptomic Approaches.</title>
        <authorList>
            <person name="Elcheninov A.G."/>
            <person name="Menzel P."/>
            <person name="Gudbergsdottir S.R."/>
            <person name="Slesarev A.I."/>
            <person name="Kadnikov V.V."/>
            <person name="Krogh A."/>
            <person name="Bonch-Osmolovskaya E.A."/>
            <person name="Peng X."/>
            <person name="Kublanov I.V."/>
        </authorList>
    </citation>
    <scope>NUCLEOTIDE SEQUENCE [LARGE SCALE GENOMIC DNA]</scope>
    <source>
        <strain evidence="1 2">R1</strain>
    </source>
</reference>
<keyword evidence="2" id="KW-1185">Reference proteome</keyword>
<protein>
    <submittedName>
        <fullName evidence="1">Uncharacterized protein</fullName>
    </submittedName>
</protein>
<evidence type="ECO:0000313" key="2">
    <source>
        <dbReference type="Proteomes" id="UP000215086"/>
    </source>
</evidence>
<dbReference type="EMBL" id="CP018477">
    <property type="protein sequence ID" value="ASV73308.1"/>
    <property type="molecule type" value="Genomic_DNA"/>
</dbReference>
<sequence>MLQDVLPVARSRSPSAFHLYSNRVPGQPMSNLPQNSAAPADRLAGGRLWGLFSTGAITRFQQ</sequence>
<name>A0A286RBG6_9BACT</name>
<evidence type="ECO:0000313" key="1">
    <source>
        <dbReference type="EMBL" id="ASV73308.1"/>
    </source>
</evidence>
<organism evidence="1 2">
    <name type="scientific">Thermogutta terrifontis</name>
    <dbReference type="NCBI Taxonomy" id="1331910"/>
    <lineage>
        <taxon>Bacteria</taxon>
        <taxon>Pseudomonadati</taxon>
        <taxon>Planctomycetota</taxon>
        <taxon>Planctomycetia</taxon>
        <taxon>Pirellulales</taxon>
        <taxon>Thermoguttaceae</taxon>
        <taxon>Thermogutta</taxon>
    </lineage>
</organism>